<reference evidence="2 3" key="1">
    <citation type="journal article" date="2011" name="Stand. Genomic Sci.">
        <title>Non-contiguous finished genome sequence and contextual data of the filamentous soil bacterium Ktedonobacter racemifer type strain (SOSP1-21).</title>
        <authorList>
            <person name="Chang Y.J."/>
            <person name="Land M."/>
            <person name="Hauser L."/>
            <person name="Chertkov O."/>
            <person name="Del Rio T.G."/>
            <person name="Nolan M."/>
            <person name="Copeland A."/>
            <person name="Tice H."/>
            <person name="Cheng J.F."/>
            <person name="Lucas S."/>
            <person name="Han C."/>
            <person name="Goodwin L."/>
            <person name="Pitluck S."/>
            <person name="Ivanova N."/>
            <person name="Ovchinikova G."/>
            <person name="Pati A."/>
            <person name="Chen A."/>
            <person name="Palaniappan K."/>
            <person name="Mavromatis K."/>
            <person name="Liolios K."/>
            <person name="Brettin T."/>
            <person name="Fiebig A."/>
            <person name="Rohde M."/>
            <person name="Abt B."/>
            <person name="Goker M."/>
            <person name="Detter J.C."/>
            <person name="Woyke T."/>
            <person name="Bristow J."/>
            <person name="Eisen J.A."/>
            <person name="Markowitz V."/>
            <person name="Hugenholtz P."/>
            <person name="Kyrpides N.C."/>
            <person name="Klenk H.P."/>
            <person name="Lapidus A."/>
        </authorList>
    </citation>
    <scope>NUCLEOTIDE SEQUENCE [LARGE SCALE GENOMIC DNA]</scope>
    <source>
        <strain evidence="3">DSM 44963</strain>
    </source>
</reference>
<comment type="caution">
    <text evidence="2">The sequence shown here is derived from an EMBL/GenBank/DDBJ whole genome shotgun (WGS) entry which is preliminary data.</text>
</comment>
<dbReference type="GO" id="GO:0004519">
    <property type="term" value="F:endonuclease activity"/>
    <property type="evidence" value="ECO:0007669"/>
    <property type="project" value="UniProtKB-KW"/>
</dbReference>
<dbReference type="PANTHER" id="PTHR33877">
    <property type="entry name" value="SLL1193 PROTEIN"/>
    <property type="match status" value="1"/>
</dbReference>
<dbReference type="NCBIfam" id="NF040563">
    <property type="entry name" value="guided_IscB"/>
    <property type="match status" value="1"/>
</dbReference>
<dbReference type="EMBL" id="ADVG01000003">
    <property type="protein sequence ID" value="EFH85034.1"/>
    <property type="molecule type" value="Genomic_DNA"/>
</dbReference>
<dbReference type="SMART" id="SM00507">
    <property type="entry name" value="HNHc"/>
    <property type="match status" value="1"/>
</dbReference>
<keyword evidence="3" id="KW-1185">Reference proteome</keyword>
<keyword evidence="2" id="KW-0378">Hydrolase</keyword>
<dbReference type="PANTHER" id="PTHR33877:SF2">
    <property type="entry name" value="OS07G0170200 PROTEIN"/>
    <property type="match status" value="1"/>
</dbReference>
<proteinExistence type="predicted"/>
<evidence type="ECO:0000259" key="1">
    <source>
        <dbReference type="SMART" id="SM00507"/>
    </source>
</evidence>
<dbReference type="GO" id="GO:0008270">
    <property type="term" value="F:zinc ion binding"/>
    <property type="evidence" value="ECO:0007669"/>
    <property type="project" value="InterPro"/>
</dbReference>
<organism evidence="2 3">
    <name type="scientific">Ktedonobacter racemifer DSM 44963</name>
    <dbReference type="NCBI Taxonomy" id="485913"/>
    <lineage>
        <taxon>Bacteria</taxon>
        <taxon>Bacillati</taxon>
        <taxon>Chloroflexota</taxon>
        <taxon>Ktedonobacteria</taxon>
        <taxon>Ktedonobacterales</taxon>
        <taxon>Ktedonobacteraceae</taxon>
        <taxon>Ktedonobacter</taxon>
    </lineage>
</organism>
<dbReference type="InterPro" id="IPR003615">
    <property type="entry name" value="HNH_nuc"/>
</dbReference>
<dbReference type="Proteomes" id="UP000004508">
    <property type="component" value="Unassembled WGS sequence"/>
</dbReference>
<gene>
    <name evidence="2" type="ORF">Krac_6172</name>
</gene>
<dbReference type="Pfam" id="PF01844">
    <property type="entry name" value="HNH"/>
    <property type="match status" value="1"/>
</dbReference>
<sequence length="432" mass="48697">MSVFVVDRHHQPLMPCSEKRARLLLARKRAVVHRHVPFVIRLTDRKREQSEVQPVALKLDPGSKTSGMALVRVEQRGEGEVHHALHLAHLSHRGEQVHQALLQRRGYRRRRRTVNLRYRAARFANRRRKAGWLPPSLRSRIGNVLTWATRLQSWAPLTRIEVERVKFDMHLMQHPEVSGIAYQRGELVGWEIRAYLLEKFVRRCVYCGKQNVPFEIDHVRPRSRGGSHRVSNLVLSCHACNQAKGDLTAAEFGHAEVQKQARVPLKDAAAVNATRFALVEALRALGLPVGTWSGGRTRWNRDRFGVEKEHCLDALCVGDVVGITRGRSQMLLIQAQGRGSYQRTNVDGSGFPVGYFTRAKRMRGFATGDLVRAEVPQLPKPLKTEGTHVGRVAVRASGSFRVGKCDGINAKYCVVLQRADGYAYGQAPCPKP</sequence>
<dbReference type="eggNOG" id="COG1403">
    <property type="taxonomic scope" value="Bacteria"/>
</dbReference>
<dbReference type="RefSeq" id="WP_007917011.1">
    <property type="nucleotide sequence ID" value="NZ_ADVG01000003.1"/>
</dbReference>
<feature type="domain" description="HNH nuclease" evidence="1">
    <location>
        <begin position="191"/>
        <end position="242"/>
    </location>
</feature>
<dbReference type="InterPro" id="IPR025938">
    <property type="entry name" value="RRXRR_dom"/>
</dbReference>
<dbReference type="AlphaFoldDB" id="D6TY38"/>
<dbReference type="Gene3D" id="1.10.30.50">
    <property type="match status" value="1"/>
</dbReference>
<dbReference type="InterPro" id="IPR047693">
    <property type="entry name" value="RNA-guided_IscB-like"/>
</dbReference>
<name>D6TY38_KTERA</name>
<dbReference type="InParanoid" id="D6TY38"/>
<keyword evidence="2" id="KW-0540">Nuclease</keyword>
<keyword evidence="2" id="KW-0255">Endonuclease</keyword>
<dbReference type="CDD" id="cd00085">
    <property type="entry name" value="HNHc"/>
    <property type="match status" value="1"/>
</dbReference>
<dbReference type="Pfam" id="PF14239">
    <property type="entry name" value="RRXRR"/>
    <property type="match status" value="1"/>
</dbReference>
<protein>
    <submittedName>
        <fullName evidence="2">HNH endonuclease</fullName>
    </submittedName>
</protein>
<dbReference type="GO" id="GO:0003676">
    <property type="term" value="F:nucleic acid binding"/>
    <property type="evidence" value="ECO:0007669"/>
    <property type="project" value="InterPro"/>
</dbReference>
<evidence type="ECO:0000313" key="3">
    <source>
        <dbReference type="Proteomes" id="UP000004508"/>
    </source>
</evidence>
<dbReference type="InterPro" id="IPR002711">
    <property type="entry name" value="HNH"/>
</dbReference>
<dbReference type="OrthoDB" id="147034at2"/>
<dbReference type="InterPro" id="IPR052892">
    <property type="entry name" value="NA-targeting_endonuclease"/>
</dbReference>
<evidence type="ECO:0000313" key="2">
    <source>
        <dbReference type="EMBL" id="EFH85034.1"/>
    </source>
</evidence>
<accession>D6TY38</accession>